<keyword evidence="2" id="KW-1185">Reference proteome</keyword>
<comment type="caution">
    <text evidence="1">The sequence shown here is derived from an EMBL/GenBank/DDBJ whole genome shotgun (WGS) entry which is preliminary data.</text>
</comment>
<protein>
    <submittedName>
        <fullName evidence="1">Uncharacterized protein</fullName>
    </submittedName>
</protein>
<proteinExistence type="predicted"/>
<gene>
    <name evidence="1" type="ORF">I4F81_000544</name>
</gene>
<sequence length="113" mass="12604">MLSLRDFLRRSSVLSLYRQALRVSKEVPGGGDEIARVARHEIRARRDVPSDQVDKLVADGHGYVIASVMDESPPVPSSPIFCAHASVMLFLCSHPSSGIFKRRRTTMTPNFHD</sequence>
<name>A0ACC3BJL1_PYRYE</name>
<accession>A0ACC3BJL1</accession>
<evidence type="ECO:0000313" key="1">
    <source>
        <dbReference type="EMBL" id="KAK1857930.1"/>
    </source>
</evidence>
<dbReference type="Proteomes" id="UP000798662">
    <property type="component" value="Chromosome 1"/>
</dbReference>
<dbReference type="EMBL" id="CM020618">
    <property type="protein sequence ID" value="KAK1857930.1"/>
    <property type="molecule type" value="Genomic_DNA"/>
</dbReference>
<reference evidence="1" key="1">
    <citation type="submission" date="2019-11" db="EMBL/GenBank/DDBJ databases">
        <title>Nori genome reveals adaptations in red seaweeds to the harsh intertidal environment.</title>
        <authorList>
            <person name="Wang D."/>
            <person name="Mao Y."/>
        </authorList>
    </citation>
    <scope>NUCLEOTIDE SEQUENCE</scope>
    <source>
        <tissue evidence="1">Gametophyte</tissue>
    </source>
</reference>
<evidence type="ECO:0000313" key="2">
    <source>
        <dbReference type="Proteomes" id="UP000798662"/>
    </source>
</evidence>
<organism evidence="1 2">
    <name type="scientific">Pyropia yezoensis</name>
    <name type="common">Susabi-nori</name>
    <name type="synonym">Porphyra yezoensis</name>
    <dbReference type="NCBI Taxonomy" id="2788"/>
    <lineage>
        <taxon>Eukaryota</taxon>
        <taxon>Rhodophyta</taxon>
        <taxon>Bangiophyceae</taxon>
        <taxon>Bangiales</taxon>
        <taxon>Bangiaceae</taxon>
        <taxon>Pyropia</taxon>
    </lineage>
</organism>